<evidence type="ECO:0000256" key="1">
    <source>
        <dbReference type="RuleBase" id="RU000369"/>
    </source>
</evidence>
<keyword evidence="1" id="KW-0349">Heme</keyword>
<evidence type="ECO:0000259" key="3">
    <source>
        <dbReference type="PROSITE" id="PS50855"/>
    </source>
</evidence>
<keyword evidence="2" id="KW-1133">Transmembrane helix</keyword>
<sequence length="101" mass="10978">AIIVTRFLLVLSLPVLAGGITILLLDRNFGASFFDPRGGGNPILYQHLFRFFGHPEVYILIVPGFGIISQIVISISKKGEIFGYLGIVYAIISIGLLGFIV</sequence>
<keyword evidence="1" id="KW-0186">Copper</keyword>
<name>S8CFI9_9LAMI</name>
<dbReference type="GO" id="GO:0046872">
    <property type="term" value="F:metal ion binding"/>
    <property type="evidence" value="ECO:0007669"/>
    <property type="project" value="UniProtKB-KW"/>
</dbReference>
<feature type="transmembrane region" description="Helical" evidence="2">
    <location>
        <begin position="82"/>
        <end position="100"/>
    </location>
</feature>
<proteinExistence type="inferred from homology"/>
<evidence type="ECO:0000313" key="5">
    <source>
        <dbReference type="Proteomes" id="UP000015453"/>
    </source>
</evidence>
<comment type="caution">
    <text evidence="4">The sequence shown here is derived from an EMBL/GenBank/DDBJ whole genome shotgun (WGS) entry which is preliminary data.</text>
</comment>
<dbReference type="SUPFAM" id="SSF81442">
    <property type="entry name" value="Cytochrome c oxidase subunit I-like"/>
    <property type="match status" value="1"/>
</dbReference>
<feature type="transmembrane region" description="Helical" evidence="2">
    <location>
        <begin position="7"/>
        <end position="25"/>
    </location>
</feature>
<dbReference type="Proteomes" id="UP000015453">
    <property type="component" value="Unassembled WGS sequence"/>
</dbReference>
<dbReference type="PROSITE" id="PS50855">
    <property type="entry name" value="COX1"/>
    <property type="match status" value="1"/>
</dbReference>
<feature type="non-terminal residue" evidence="4">
    <location>
        <position position="1"/>
    </location>
</feature>
<dbReference type="EC" id="7.1.1.9" evidence="1"/>
<dbReference type="GO" id="GO:0020037">
    <property type="term" value="F:heme binding"/>
    <property type="evidence" value="ECO:0007669"/>
    <property type="project" value="InterPro"/>
</dbReference>
<keyword evidence="1" id="KW-0479">Metal-binding</keyword>
<feature type="transmembrane region" description="Helical" evidence="2">
    <location>
        <begin position="57"/>
        <end position="75"/>
    </location>
</feature>
<comment type="similarity">
    <text evidence="1">Belongs to the heme-copper respiratory oxidase family.</text>
</comment>
<keyword evidence="1 2" id="KW-0812">Transmembrane</keyword>
<dbReference type="InterPro" id="IPR000883">
    <property type="entry name" value="Cyt_C_Oxase_1"/>
</dbReference>
<comment type="subcellular location">
    <subcellularLocation>
        <location evidence="1">Mitochondrion inner membrane</location>
        <topology evidence="1">Multi-pass membrane protein</topology>
    </subcellularLocation>
</comment>
<dbReference type="UniPathway" id="UPA00705"/>
<evidence type="ECO:0000256" key="2">
    <source>
        <dbReference type="SAM" id="Phobius"/>
    </source>
</evidence>
<dbReference type="GO" id="GO:0005743">
    <property type="term" value="C:mitochondrial inner membrane"/>
    <property type="evidence" value="ECO:0007669"/>
    <property type="project" value="UniProtKB-SubCell"/>
</dbReference>
<dbReference type="Gene3D" id="1.20.210.10">
    <property type="entry name" value="Cytochrome c oxidase-like, subunit I domain"/>
    <property type="match status" value="1"/>
</dbReference>
<dbReference type="Pfam" id="PF00115">
    <property type="entry name" value="COX1"/>
    <property type="match status" value="1"/>
</dbReference>
<keyword evidence="1" id="KW-0496">Mitochondrion</keyword>
<comment type="catalytic activity">
    <reaction evidence="1">
        <text>4 Fe(II)-[cytochrome c] + O2 + 8 H(+)(in) = 4 Fe(III)-[cytochrome c] + 2 H2O + 4 H(+)(out)</text>
        <dbReference type="Rhea" id="RHEA:11436"/>
        <dbReference type="Rhea" id="RHEA-COMP:10350"/>
        <dbReference type="Rhea" id="RHEA-COMP:14399"/>
        <dbReference type="ChEBI" id="CHEBI:15377"/>
        <dbReference type="ChEBI" id="CHEBI:15378"/>
        <dbReference type="ChEBI" id="CHEBI:15379"/>
        <dbReference type="ChEBI" id="CHEBI:29033"/>
        <dbReference type="ChEBI" id="CHEBI:29034"/>
        <dbReference type="EC" id="7.1.1.9"/>
    </reaction>
</comment>
<gene>
    <name evidence="4" type="ORF">M569_09113</name>
</gene>
<dbReference type="GO" id="GO:0006119">
    <property type="term" value="P:oxidative phosphorylation"/>
    <property type="evidence" value="ECO:0007669"/>
    <property type="project" value="UniProtKB-UniPathway"/>
</dbReference>
<organism evidence="4 5">
    <name type="scientific">Genlisea aurea</name>
    <dbReference type="NCBI Taxonomy" id="192259"/>
    <lineage>
        <taxon>Eukaryota</taxon>
        <taxon>Viridiplantae</taxon>
        <taxon>Streptophyta</taxon>
        <taxon>Embryophyta</taxon>
        <taxon>Tracheophyta</taxon>
        <taxon>Spermatophyta</taxon>
        <taxon>Magnoliopsida</taxon>
        <taxon>eudicotyledons</taxon>
        <taxon>Gunneridae</taxon>
        <taxon>Pentapetalae</taxon>
        <taxon>asterids</taxon>
        <taxon>lamiids</taxon>
        <taxon>Lamiales</taxon>
        <taxon>Lentibulariaceae</taxon>
        <taxon>Genlisea</taxon>
    </lineage>
</organism>
<dbReference type="PANTHER" id="PTHR10422:SF18">
    <property type="entry name" value="CYTOCHROME C OXIDASE SUBUNIT 1"/>
    <property type="match status" value="1"/>
</dbReference>
<keyword evidence="5" id="KW-1185">Reference proteome</keyword>
<dbReference type="InterPro" id="IPR036927">
    <property type="entry name" value="Cyt_c_oxase-like_su1_sf"/>
</dbReference>
<dbReference type="GO" id="GO:0004129">
    <property type="term" value="F:cytochrome-c oxidase activity"/>
    <property type="evidence" value="ECO:0007669"/>
    <property type="project" value="UniProtKB-EC"/>
</dbReference>
<dbReference type="InterPro" id="IPR023616">
    <property type="entry name" value="Cyt_c_oxase-like_su1_dom"/>
</dbReference>
<keyword evidence="1" id="KW-0249">Electron transport</keyword>
<dbReference type="OrthoDB" id="1517632at2759"/>
<keyword evidence="1 2" id="KW-0472">Membrane</keyword>
<dbReference type="PANTHER" id="PTHR10422">
    <property type="entry name" value="CYTOCHROME C OXIDASE SUBUNIT 1"/>
    <property type="match status" value="1"/>
</dbReference>
<dbReference type="PRINTS" id="PR01165">
    <property type="entry name" value="CYCOXIDASEI"/>
</dbReference>
<dbReference type="GO" id="GO:0022904">
    <property type="term" value="P:respiratory electron transport chain"/>
    <property type="evidence" value="ECO:0007669"/>
    <property type="project" value="TreeGrafter"/>
</dbReference>
<keyword evidence="1" id="KW-0813">Transport</keyword>
<keyword evidence="1" id="KW-0999">Mitochondrion inner membrane</keyword>
<protein>
    <recommendedName>
        <fullName evidence="1">Cytochrome c oxidase subunit 1</fullName>
        <ecNumber evidence="1">7.1.1.9</ecNumber>
    </recommendedName>
</protein>
<comment type="function">
    <text evidence="1">Component of the cytochrome c oxidase, the last enzyme in the mitochondrial electron transport chain which drives oxidative phosphorylation. The respiratory chain contains 3 multisubunit complexes succinate dehydrogenase (complex II, CII), ubiquinol-cytochrome c oxidoreductase (cytochrome b-c1 complex, complex III, CIII) and cytochrome c oxidase (complex IV, CIV), that cooperate to transfer electrons derived from NADH and succinate to molecular oxygen, creating an electrochemical gradient over the inner membrane that drives transmembrane transport and the ATP synthase. Cytochrome c oxidase is the component of the respiratory chain that catalyzes the reduction of oxygen to water. Electrons originating from reduced cytochrome c in the intermembrane space (IMS) are transferred via the dinuclear copper A center (CU(A)) of subunit 2 and heme A of subunit 1 to the active site in subunit 1, a binuclear center (BNC) formed by heme A3 and copper B (CU(B)). The BNC reduces molecular oxygen to 2 water molecules using 4 electrons from cytochrome c in the IMS and 4 protons from the mitochondrial matrix.</text>
</comment>
<keyword evidence="1" id="KW-0408">Iron</keyword>
<dbReference type="EMBL" id="AUSU01004108">
    <property type="protein sequence ID" value="EPS65660.1"/>
    <property type="molecule type" value="Genomic_DNA"/>
</dbReference>
<keyword evidence="1" id="KW-0679">Respiratory chain</keyword>
<dbReference type="AlphaFoldDB" id="S8CFI9"/>
<dbReference type="GO" id="GO:0015990">
    <property type="term" value="P:electron transport coupled proton transport"/>
    <property type="evidence" value="ECO:0007669"/>
    <property type="project" value="TreeGrafter"/>
</dbReference>
<comment type="pathway">
    <text evidence="1">Energy metabolism; oxidative phosphorylation.</text>
</comment>
<reference evidence="4 5" key="1">
    <citation type="journal article" date="2013" name="BMC Genomics">
        <title>The miniature genome of a carnivorous plant Genlisea aurea contains a low number of genes and short non-coding sequences.</title>
        <authorList>
            <person name="Leushkin E.V."/>
            <person name="Sutormin R.A."/>
            <person name="Nabieva E.R."/>
            <person name="Penin A.A."/>
            <person name="Kondrashov A.S."/>
            <person name="Logacheva M.D."/>
        </authorList>
    </citation>
    <scope>NUCLEOTIDE SEQUENCE [LARGE SCALE GENOMIC DNA]</scope>
</reference>
<accession>S8CFI9</accession>
<evidence type="ECO:0000313" key="4">
    <source>
        <dbReference type="EMBL" id="EPS65660.1"/>
    </source>
</evidence>
<feature type="domain" description="Cytochrome oxidase subunit I profile" evidence="3">
    <location>
        <begin position="1"/>
        <end position="101"/>
    </location>
</feature>